<sequence length="114" mass="13255">MRFIYYTNNIVLALTVLGYSFILPGMFMQFILGILQVLFFIVLLFNYNKFSERIQKHLQSYAIITGITLLVLFSNIGFEFLSDSTTWFLTTILIPMAIAGYFTYIIAELQKRVL</sequence>
<keyword evidence="3" id="KW-1185">Reference proteome</keyword>
<dbReference type="EMBL" id="QBKT01000005">
    <property type="protein sequence ID" value="PTX60922.1"/>
    <property type="molecule type" value="Genomic_DNA"/>
</dbReference>
<feature type="transmembrane region" description="Helical" evidence="1">
    <location>
        <begin position="60"/>
        <end position="81"/>
    </location>
</feature>
<keyword evidence="1" id="KW-0812">Transmembrane</keyword>
<keyword evidence="1" id="KW-0472">Membrane</keyword>
<protein>
    <submittedName>
        <fullName evidence="2">Uncharacterized protein</fullName>
    </submittedName>
</protein>
<feature type="transmembrane region" description="Helical" evidence="1">
    <location>
        <begin position="87"/>
        <end position="107"/>
    </location>
</feature>
<evidence type="ECO:0000256" key="1">
    <source>
        <dbReference type="SAM" id="Phobius"/>
    </source>
</evidence>
<evidence type="ECO:0000313" key="3">
    <source>
        <dbReference type="Proteomes" id="UP000244090"/>
    </source>
</evidence>
<organism evidence="2 3">
    <name type="scientific">Kordia periserrulae</name>
    <dbReference type="NCBI Taxonomy" id="701523"/>
    <lineage>
        <taxon>Bacteria</taxon>
        <taxon>Pseudomonadati</taxon>
        <taxon>Bacteroidota</taxon>
        <taxon>Flavobacteriia</taxon>
        <taxon>Flavobacteriales</taxon>
        <taxon>Flavobacteriaceae</taxon>
        <taxon>Kordia</taxon>
    </lineage>
</organism>
<proteinExistence type="predicted"/>
<feature type="transmembrane region" description="Helical" evidence="1">
    <location>
        <begin position="5"/>
        <end position="22"/>
    </location>
</feature>
<dbReference type="RefSeq" id="WP_108115048.1">
    <property type="nucleotide sequence ID" value="NZ_QBKT01000005.1"/>
</dbReference>
<comment type="caution">
    <text evidence="2">The sequence shown here is derived from an EMBL/GenBank/DDBJ whole genome shotgun (WGS) entry which is preliminary data.</text>
</comment>
<accession>A0A2T6BXW5</accession>
<dbReference type="OrthoDB" id="1448602at2"/>
<evidence type="ECO:0000313" key="2">
    <source>
        <dbReference type="EMBL" id="PTX60922.1"/>
    </source>
</evidence>
<name>A0A2T6BXW5_9FLAO</name>
<keyword evidence="1" id="KW-1133">Transmembrane helix</keyword>
<reference evidence="2 3" key="1">
    <citation type="submission" date="2018-04" db="EMBL/GenBank/DDBJ databases">
        <title>Genomic Encyclopedia of Archaeal and Bacterial Type Strains, Phase II (KMG-II): from individual species to whole genera.</title>
        <authorList>
            <person name="Goeker M."/>
        </authorList>
    </citation>
    <scope>NUCLEOTIDE SEQUENCE [LARGE SCALE GENOMIC DNA]</scope>
    <source>
        <strain evidence="2 3">DSM 25731</strain>
    </source>
</reference>
<gene>
    <name evidence="2" type="ORF">C8N46_10578</name>
</gene>
<feature type="transmembrane region" description="Helical" evidence="1">
    <location>
        <begin position="28"/>
        <end position="48"/>
    </location>
</feature>
<dbReference type="Proteomes" id="UP000244090">
    <property type="component" value="Unassembled WGS sequence"/>
</dbReference>
<dbReference type="AlphaFoldDB" id="A0A2T6BXW5"/>